<evidence type="ECO:0000256" key="2">
    <source>
        <dbReference type="ARBA" id="ARBA00006679"/>
    </source>
</evidence>
<dbReference type="PANTHER" id="PTHR33452:SF4">
    <property type="entry name" value="BLL4328 PROTEIN"/>
    <property type="match status" value="1"/>
</dbReference>
<feature type="transmembrane region" description="Helical" evidence="7">
    <location>
        <begin position="113"/>
        <end position="134"/>
    </location>
</feature>
<dbReference type="AlphaFoldDB" id="A0A4Q7KXN5"/>
<reference evidence="8 9" key="1">
    <citation type="submission" date="2019-02" db="EMBL/GenBank/DDBJ databases">
        <title>Genomic Encyclopedia of Type Strains, Phase IV (KMG-IV): sequencing the most valuable type-strain genomes for metagenomic binning, comparative biology and taxonomic classification.</title>
        <authorList>
            <person name="Goeker M."/>
        </authorList>
    </citation>
    <scope>NUCLEOTIDE SEQUENCE [LARGE SCALE GENOMIC DNA]</scope>
    <source>
        <strain evidence="8 9">DSM 101727</strain>
    </source>
</reference>
<feature type="transmembrane region" description="Helical" evidence="7">
    <location>
        <begin position="61"/>
        <end position="78"/>
    </location>
</feature>
<evidence type="ECO:0000256" key="3">
    <source>
        <dbReference type="ARBA" id="ARBA00022475"/>
    </source>
</evidence>
<accession>A0A4Q7KXN5</accession>
<evidence type="ECO:0000256" key="4">
    <source>
        <dbReference type="ARBA" id="ARBA00022692"/>
    </source>
</evidence>
<keyword evidence="9" id="KW-1185">Reference proteome</keyword>
<organism evidence="8 9">
    <name type="scientific">Herbihabitans rhizosphaerae</name>
    <dbReference type="NCBI Taxonomy" id="1872711"/>
    <lineage>
        <taxon>Bacteria</taxon>
        <taxon>Bacillati</taxon>
        <taxon>Actinomycetota</taxon>
        <taxon>Actinomycetes</taxon>
        <taxon>Pseudonocardiales</taxon>
        <taxon>Pseudonocardiaceae</taxon>
        <taxon>Herbihabitans</taxon>
    </lineage>
</organism>
<evidence type="ECO:0000256" key="5">
    <source>
        <dbReference type="ARBA" id="ARBA00022989"/>
    </source>
</evidence>
<name>A0A4Q7KXN5_9PSEU</name>
<gene>
    <name evidence="8" type="ORF">EV193_103408</name>
</gene>
<dbReference type="RefSeq" id="WP_130344046.1">
    <property type="nucleotide sequence ID" value="NZ_SGWQ01000003.1"/>
</dbReference>
<comment type="caution">
    <text evidence="8">The sequence shown here is derived from an EMBL/GenBank/DDBJ whole genome shotgun (WGS) entry which is preliminary data.</text>
</comment>
<dbReference type="EMBL" id="SGWQ01000003">
    <property type="protein sequence ID" value="RZS41090.1"/>
    <property type="molecule type" value="Genomic_DNA"/>
</dbReference>
<evidence type="ECO:0000256" key="6">
    <source>
        <dbReference type="ARBA" id="ARBA00023136"/>
    </source>
</evidence>
<feature type="transmembrane region" description="Helical" evidence="7">
    <location>
        <begin position="83"/>
        <end position="101"/>
    </location>
</feature>
<evidence type="ECO:0000313" key="8">
    <source>
        <dbReference type="EMBL" id="RZS41090.1"/>
    </source>
</evidence>
<proteinExistence type="inferred from homology"/>
<protein>
    <submittedName>
        <fullName evidence="8">Putative oxidoreductase</fullName>
    </submittedName>
</protein>
<keyword evidence="3" id="KW-1003">Cell membrane</keyword>
<keyword evidence="6 7" id="KW-0472">Membrane</keyword>
<evidence type="ECO:0000313" key="9">
    <source>
        <dbReference type="Proteomes" id="UP000294257"/>
    </source>
</evidence>
<comment type="similarity">
    <text evidence="2">Belongs to the DoxX family.</text>
</comment>
<sequence length="159" mass="16430">MALVDNVTGIVDRLRERGIAVYRIAIGVLFLTHGAATLFGVFGGAKSNPGHAADFASWPDWWAGLIQFAGGILIALGIGTRTAAFVSSGAMAYAYFAVHQPKALLPLQNGGTGAAVFTWALLVLVFTGPGAWALSAARGRARTTEQSPLGQPQPHTGAG</sequence>
<keyword evidence="4 7" id="KW-0812">Transmembrane</keyword>
<dbReference type="GO" id="GO:0005886">
    <property type="term" value="C:plasma membrane"/>
    <property type="evidence" value="ECO:0007669"/>
    <property type="project" value="UniProtKB-SubCell"/>
</dbReference>
<feature type="transmembrane region" description="Helical" evidence="7">
    <location>
        <begin position="20"/>
        <end position="41"/>
    </location>
</feature>
<comment type="subcellular location">
    <subcellularLocation>
        <location evidence="1">Cell membrane</location>
        <topology evidence="1">Multi-pass membrane protein</topology>
    </subcellularLocation>
</comment>
<keyword evidence="5 7" id="KW-1133">Transmembrane helix</keyword>
<evidence type="ECO:0000256" key="1">
    <source>
        <dbReference type="ARBA" id="ARBA00004651"/>
    </source>
</evidence>
<dbReference type="InterPro" id="IPR051907">
    <property type="entry name" value="DoxX-like_oxidoreductase"/>
</dbReference>
<evidence type="ECO:0000256" key="7">
    <source>
        <dbReference type="SAM" id="Phobius"/>
    </source>
</evidence>
<dbReference type="PANTHER" id="PTHR33452">
    <property type="entry name" value="OXIDOREDUCTASE CATD-RELATED"/>
    <property type="match status" value="1"/>
</dbReference>
<dbReference type="InterPro" id="IPR032808">
    <property type="entry name" value="DoxX"/>
</dbReference>
<dbReference type="Pfam" id="PF07681">
    <property type="entry name" value="DoxX"/>
    <property type="match status" value="1"/>
</dbReference>
<dbReference type="OrthoDB" id="9808524at2"/>
<dbReference type="Proteomes" id="UP000294257">
    <property type="component" value="Unassembled WGS sequence"/>
</dbReference>